<dbReference type="EMBL" id="KE356560">
    <property type="protein sequence ID" value="ERG90015.1"/>
    <property type="molecule type" value="Genomic_DNA"/>
</dbReference>
<feature type="non-terminal residue" evidence="2">
    <location>
        <position position="1"/>
    </location>
</feature>
<keyword evidence="1" id="KW-0812">Transmembrane</keyword>
<dbReference type="STRING" id="1238424.J07HQW1_00028"/>
<accession>U1N0M2</accession>
<evidence type="ECO:0000313" key="3">
    <source>
        <dbReference type="Proteomes" id="UP000030649"/>
    </source>
</evidence>
<gene>
    <name evidence="2" type="ORF">J07HQW1_00028</name>
</gene>
<reference evidence="2 3" key="1">
    <citation type="journal article" date="2013" name="PLoS ONE">
        <title>Assembly-driven community genomics of a hypersaline microbial ecosystem.</title>
        <authorList>
            <person name="Podell S."/>
            <person name="Ugalde J.A."/>
            <person name="Narasingarao P."/>
            <person name="Banfield J.F."/>
            <person name="Heidelberg K.B."/>
            <person name="Allen E.E."/>
        </authorList>
    </citation>
    <scope>NUCLEOTIDE SEQUENCE [LARGE SCALE GENOMIC DNA]</scope>
    <source>
        <strain evidence="3">J07HQW1</strain>
    </source>
</reference>
<keyword evidence="1" id="KW-0472">Membrane</keyword>
<proteinExistence type="predicted"/>
<protein>
    <submittedName>
        <fullName evidence="2">Uncharacterized protein</fullName>
    </submittedName>
</protein>
<dbReference type="Proteomes" id="UP000030649">
    <property type="component" value="Unassembled WGS sequence"/>
</dbReference>
<organism evidence="2 3">
    <name type="scientific">Haloquadratum walsbyi J07HQW1</name>
    <dbReference type="NCBI Taxonomy" id="1238424"/>
    <lineage>
        <taxon>Archaea</taxon>
        <taxon>Methanobacteriati</taxon>
        <taxon>Methanobacteriota</taxon>
        <taxon>Stenosarchaea group</taxon>
        <taxon>Halobacteria</taxon>
        <taxon>Halobacteriales</taxon>
        <taxon>Haloferacaceae</taxon>
        <taxon>Haloquadratum</taxon>
    </lineage>
</organism>
<keyword evidence="1" id="KW-1133">Transmembrane helix</keyword>
<evidence type="ECO:0000256" key="1">
    <source>
        <dbReference type="SAM" id="Phobius"/>
    </source>
</evidence>
<name>U1N0M2_9EURY</name>
<dbReference type="AlphaFoldDB" id="U1N0M2"/>
<sequence>ERYVRVTLLRVATLCGVMLILAVLSHTIECFTS</sequence>
<feature type="transmembrane region" description="Helical" evidence="1">
    <location>
        <begin position="7"/>
        <end position="28"/>
    </location>
</feature>
<evidence type="ECO:0000313" key="2">
    <source>
        <dbReference type="EMBL" id="ERG90015.1"/>
    </source>
</evidence>
<dbReference type="HOGENOM" id="CLU_3378205_0_0_2"/>